<dbReference type="InterPro" id="IPR021109">
    <property type="entry name" value="Peptidase_aspartic_dom_sf"/>
</dbReference>
<evidence type="ECO:0000256" key="2">
    <source>
        <dbReference type="ARBA" id="ARBA00022801"/>
    </source>
</evidence>
<dbReference type="OrthoDB" id="1739123at2759"/>
<gene>
    <name evidence="4" type="ORF">OIU85_010233</name>
</gene>
<dbReference type="EMBL" id="JAPFFL010000015">
    <property type="protein sequence ID" value="KAJ6677029.1"/>
    <property type="molecule type" value="Genomic_DNA"/>
</dbReference>
<evidence type="ECO:0000313" key="4">
    <source>
        <dbReference type="EMBL" id="KAJ6677029.1"/>
    </source>
</evidence>
<dbReference type="GO" id="GO:0008233">
    <property type="term" value="F:peptidase activity"/>
    <property type="evidence" value="ECO:0007669"/>
    <property type="project" value="UniProtKB-KW"/>
</dbReference>
<accession>A0A9Q0SGK8</accession>
<dbReference type="PANTHER" id="PTHR47967">
    <property type="entry name" value="OS07G0603500 PROTEIN-RELATED"/>
    <property type="match status" value="1"/>
</dbReference>
<name>A0A9Q0SGK8_SALVM</name>
<reference evidence="4" key="2">
    <citation type="journal article" date="2023" name="Int. J. Mol. Sci.">
        <title>De Novo Assembly and Annotation of 11 Diverse Shrub Willow (Salix) Genomes Reveals Novel Gene Organization in Sex-Linked Regions.</title>
        <authorList>
            <person name="Hyden B."/>
            <person name="Feng K."/>
            <person name="Yates T.B."/>
            <person name="Jawdy S."/>
            <person name="Cereghino C."/>
            <person name="Smart L.B."/>
            <person name="Muchero W."/>
        </authorList>
    </citation>
    <scope>NUCLEOTIDE SEQUENCE [LARGE SCALE GENOMIC DNA]</scope>
    <source>
        <tissue evidence="4">Shoot tip</tissue>
    </source>
</reference>
<keyword evidence="2" id="KW-0378">Hydrolase</keyword>
<protein>
    <submittedName>
        <fullName evidence="4">ASPARTYL PROTEASES</fullName>
    </submittedName>
</protein>
<dbReference type="AlphaFoldDB" id="A0A9Q0SGK8"/>
<keyword evidence="1 4" id="KW-0645">Protease</keyword>
<evidence type="ECO:0000313" key="5">
    <source>
        <dbReference type="Proteomes" id="UP001151529"/>
    </source>
</evidence>
<dbReference type="GO" id="GO:0005576">
    <property type="term" value="C:extracellular region"/>
    <property type="evidence" value="ECO:0007669"/>
    <property type="project" value="TreeGrafter"/>
</dbReference>
<dbReference type="SUPFAM" id="SSF50630">
    <property type="entry name" value="Acid proteases"/>
    <property type="match status" value="1"/>
</dbReference>
<keyword evidence="5" id="KW-1185">Reference proteome</keyword>
<dbReference type="GO" id="GO:0006508">
    <property type="term" value="P:proteolysis"/>
    <property type="evidence" value="ECO:0007669"/>
    <property type="project" value="UniProtKB-KW"/>
</dbReference>
<feature type="domain" description="Xylanase inhibitor C-terminal" evidence="3">
    <location>
        <begin position="79"/>
        <end position="186"/>
    </location>
</feature>
<dbReference type="Proteomes" id="UP001151529">
    <property type="component" value="Chromosome 15Z"/>
</dbReference>
<comment type="caution">
    <text evidence="4">The sequence shown here is derived from an EMBL/GenBank/DDBJ whole genome shotgun (WGS) entry which is preliminary data.</text>
</comment>
<sequence length="225" mass="25375">MAYQNPTSLSGARFSLPTNPRELLWIWSWTFIFTKPTWSCSLVLDIERLDYGKKTNALVYTPFVKNPKVEDKSSFSVYYYLGLRRITIGGHHVKMPYKYLSPGEDGNGGVIIDSATTFTFIAREAFEPLSDEFIRQITDYKRIKEFEDVTGLGPCFNVSDAKTVSFPELRLYFKGGAGVALPVEKLFRICRWWGGVFGDGGEVGEGGTDWDDFGEFSDAEFLCGV</sequence>
<dbReference type="InterPro" id="IPR051708">
    <property type="entry name" value="Plant_Aspart_Prot_A1"/>
</dbReference>
<evidence type="ECO:0000259" key="3">
    <source>
        <dbReference type="Pfam" id="PF14541"/>
    </source>
</evidence>
<dbReference type="Pfam" id="PF14541">
    <property type="entry name" value="TAXi_C"/>
    <property type="match status" value="1"/>
</dbReference>
<evidence type="ECO:0000256" key="1">
    <source>
        <dbReference type="ARBA" id="ARBA00022670"/>
    </source>
</evidence>
<dbReference type="InterPro" id="IPR032799">
    <property type="entry name" value="TAXi_C"/>
</dbReference>
<proteinExistence type="predicted"/>
<dbReference type="Gene3D" id="2.40.70.10">
    <property type="entry name" value="Acid Proteases"/>
    <property type="match status" value="1"/>
</dbReference>
<organism evidence="4 5">
    <name type="scientific">Salix viminalis</name>
    <name type="common">Common osier</name>
    <name type="synonym">Basket willow</name>
    <dbReference type="NCBI Taxonomy" id="40686"/>
    <lineage>
        <taxon>Eukaryota</taxon>
        <taxon>Viridiplantae</taxon>
        <taxon>Streptophyta</taxon>
        <taxon>Embryophyta</taxon>
        <taxon>Tracheophyta</taxon>
        <taxon>Spermatophyta</taxon>
        <taxon>Magnoliopsida</taxon>
        <taxon>eudicotyledons</taxon>
        <taxon>Gunneridae</taxon>
        <taxon>Pentapetalae</taxon>
        <taxon>rosids</taxon>
        <taxon>fabids</taxon>
        <taxon>Malpighiales</taxon>
        <taxon>Salicaceae</taxon>
        <taxon>Saliceae</taxon>
        <taxon>Salix</taxon>
    </lineage>
</organism>
<reference evidence="4" key="1">
    <citation type="submission" date="2022-11" db="EMBL/GenBank/DDBJ databases">
        <authorList>
            <person name="Hyden B.L."/>
            <person name="Feng K."/>
            <person name="Yates T."/>
            <person name="Jawdy S."/>
            <person name="Smart L.B."/>
            <person name="Muchero W."/>
        </authorList>
    </citation>
    <scope>NUCLEOTIDE SEQUENCE</scope>
    <source>
        <tissue evidence="4">Shoot tip</tissue>
    </source>
</reference>
<dbReference type="PANTHER" id="PTHR47967:SF36">
    <property type="entry name" value="PEPTIDASE A1 DOMAIN-CONTAINING PROTEIN"/>
    <property type="match status" value="1"/>
</dbReference>